<sequence length="47" mass="5405">MPIAIIAILSCVKKLVIDAIRPYIIVIIEPIIKKYNPFLVLQTIIYH</sequence>
<proteinExistence type="predicted"/>
<organism evidence="1">
    <name type="scientific">marine sediment metagenome</name>
    <dbReference type="NCBI Taxonomy" id="412755"/>
    <lineage>
        <taxon>unclassified sequences</taxon>
        <taxon>metagenomes</taxon>
        <taxon>ecological metagenomes</taxon>
    </lineage>
</organism>
<comment type="caution">
    <text evidence="1">The sequence shown here is derived from an EMBL/GenBank/DDBJ whole genome shotgun (WGS) entry which is preliminary data.</text>
</comment>
<name>X1SEJ1_9ZZZZ</name>
<evidence type="ECO:0000313" key="1">
    <source>
        <dbReference type="EMBL" id="GAI77541.1"/>
    </source>
</evidence>
<gene>
    <name evidence="1" type="ORF">S12H4_13772</name>
</gene>
<dbReference type="AlphaFoldDB" id="X1SEJ1"/>
<protein>
    <submittedName>
        <fullName evidence="1">Uncharacterized protein</fullName>
    </submittedName>
</protein>
<accession>X1SEJ1</accession>
<feature type="non-terminal residue" evidence="1">
    <location>
        <position position="47"/>
    </location>
</feature>
<reference evidence="1" key="1">
    <citation type="journal article" date="2014" name="Front. Microbiol.">
        <title>High frequency of phylogenetically diverse reductive dehalogenase-homologous genes in deep subseafloor sedimentary metagenomes.</title>
        <authorList>
            <person name="Kawai M."/>
            <person name="Futagami T."/>
            <person name="Toyoda A."/>
            <person name="Takaki Y."/>
            <person name="Nishi S."/>
            <person name="Hori S."/>
            <person name="Arai W."/>
            <person name="Tsubouchi T."/>
            <person name="Morono Y."/>
            <person name="Uchiyama I."/>
            <person name="Ito T."/>
            <person name="Fujiyama A."/>
            <person name="Inagaki F."/>
            <person name="Takami H."/>
        </authorList>
    </citation>
    <scope>NUCLEOTIDE SEQUENCE</scope>
    <source>
        <strain evidence="1">Expedition CK06-06</strain>
    </source>
</reference>
<dbReference type="EMBL" id="BARW01006556">
    <property type="protein sequence ID" value="GAI77541.1"/>
    <property type="molecule type" value="Genomic_DNA"/>
</dbReference>